<name>A0ABN1VTQ9_9MICO</name>
<dbReference type="SUPFAM" id="SSF55718">
    <property type="entry name" value="SCP-like"/>
    <property type="match status" value="1"/>
</dbReference>
<evidence type="ECO:0000313" key="7">
    <source>
        <dbReference type="Proteomes" id="UP001500943"/>
    </source>
</evidence>
<evidence type="ECO:0000256" key="3">
    <source>
        <dbReference type="ARBA" id="ARBA00023315"/>
    </source>
</evidence>
<dbReference type="InterPro" id="IPR036527">
    <property type="entry name" value="SCP2_sterol-bd_dom_sf"/>
</dbReference>
<keyword evidence="3 4" id="KW-0012">Acyltransferase</keyword>
<dbReference type="PROSITE" id="PS51186">
    <property type="entry name" value="GNAT"/>
    <property type="match status" value="1"/>
</dbReference>
<gene>
    <name evidence="6" type="ORF">GCM10009655_17970</name>
</gene>
<dbReference type="PANTHER" id="PTHR37817">
    <property type="entry name" value="N-ACETYLTRANSFERASE EIS"/>
    <property type="match status" value="1"/>
</dbReference>
<dbReference type="Pfam" id="PF13527">
    <property type="entry name" value="Acetyltransf_9"/>
    <property type="match status" value="1"/>
</dbReference>
<dbReference type="Pfam" id="PF17668">
    <property type="entry name" value="Acetyltransf_17"/>
    <property type="match status" value="1"/>
</dbReference>
<organism evidence="6 7">
    <name type="scientific">Rhodoglobus aureus</name>
    <dbReference type="NCBI Taxonomy" id="191497"/>
    <lineage>
        <taxon>Bacteria</taxon>
        <taxon>Bacillati</taxon>
        <taxon>Actinomycetota</taxon>
        <taxon>Actinomycetes</taxon>
        <taxon>Micrococcales</taxon>
        <taxon>Microbacteriaceae</taxon>
        <taxon>Rhodoglobus</taxon>
    </lineage>
</organism>
<dbReference type="Pfam" id="PF13530">
    <property type="entry name" value="SCP2_2"/>
    <property type="match status" value="1"/>
</dbReference>
<dbReference type="InterPro" id="IPR041380">
    <property type="entry name" value="Acetyltransf_17"/>
</dbReference>
<comment type="caution">
    <text evidence="6">The sequence shown here is derived from an EMBL/GenBank/DDBJ whole genome shotgun (WGS) entry which is preliminary data.</text>
</comment>
<dbReference type="InterPro" id="IPR000182">
    <property type="entry name" value="GNAT_dom"/>
</dbReference>
<keyword evidence="2 4" id="KW-0808">Transferase</keyword>
<evidence type="ECO:0000256" key="1">
    <source>
        <dbReference type="ARBA" id="ARBA00009213"/>
    </source>
</evidence>
<feature type="binding site" evidence="4">
    <location>
        <begin position="118"/>
        <end position="123"/>
    </location>
    <ligand>
        <name>acetyl-CoA</name>
        <dbReference type="ChEBI" id="CHEBI:57288"/>
    </ligand>
</feature>
<comment type="subunit">
    <text evidence="4">Homohexamer; trimer of dimers.</text>
</comment>
<dbReference type="EMBL" id="BAAAKW010000030">
    <property type="protein sequence ID" value="GAA1218941.1"/>
    <property type="molecule type" value="Genomic_DNA"/>
</dbReference>
<evidence type="ECO:0000256" key="2">
    <source>
        <dbReference type="ARBA" id="ARBA00022679"/>
    </source>
</evidence>
<dbReference type="HAMAP" id="MF_01812">
    <property type="entry name" value="Eis"/>
    <property type="match status" value="1"/>
</dbReference>
<dbReference type="PANTHER" id="PTHR37817:SF1">
    <property type="entry name" value="N-ACETYLTRANSFERASE EIS"/>
    <property type="match status" value="1"/>
</dbReference>
<feature type="domain" description="N-acetyltransferase" evidence="5">
    <location>
        <begin position="23"/>
        <end position="181"/>
    </location>
</feature>
<feature type="active site" description="Proton acceptor; via carboxylate" evidence="4">
    <location>
        <position position="439"/>
    </location>
</feature>
<keyword evidence="7" id="KW-1185">Reference proteome</keyword>
<reference evidence="6 7" key="1">
    <citation type="journal article" date="2019" name="Int. J. Syst. Evol. Microbiol.">
        <title>The Global Catalogue of Microorganisms (GCM) 10K type strain sequencing project: providing services to taxonomists for standard genome sequencing and annotation.</title>
        <authorList>
            <consortium name="The Broad Institute Genomics Platform"/>
            <consortium name="The Broad Institute Genome Sequencing Center for Infectious Disease"/>
            <person name="Wu L."/>
            <person name="Ma J."/>
        </authorList>
    </citation>
    <scope>NUCLEOTIDE SEQUENCE [LARGE SCALE GENOMIC DNA]</scope>
    <source>
        <strain evidence="6 7">JCM 12762</strain>
    </source>
</reference>
<dbReference type="InterPro" id="IPR051554">
    <property type="entry name" value="Acetyltransferase_Eis"/>
</dbReference>
<accession>A0ABN1VTQ9</accession>
<evidence type="ECO:0000256" key="4">
    <source>
        <dbReference type="HAMAP-Rule" id="MF_01812"/>
    </source>
</evidence>
<sequence>MMNDFAKHPVDETSAASLAGNGLRYGLVDTSDRASFTAWFQADSRGFHGPTMSKEQVDSSFAGVTYRRTIGVWDENLVAPEVPVATTSSWTEQLTVPGSRSIDAWAISSVTVSPTHRRRGIARSLLEGELRSAADMGIPMAMLTVSESTIYGRFGFGPAVFAAELSIDSKRATFTSAKRRGKLQPVSPSEFGSEAPQIFERIRTSTPGQIKVWPLRWDQISGKAPGDEDYTKKTRVVRFDDDGGTPRGFVVYRVTGGGLDFTNHSLTVDYLLAENAEAYEALWRYVLEVDLVREVKAELRSVDEPLLWNLTDMRAVKATPVDHLWLRILDVPESLSARQYSGAARIGFDVSDALGFAQGLFLLETDKTGTPRVSSVDELPADAAIVALSVNELSSLYLGGVAVESLVTAGRVREVTAGAAAIVERTFHSPVTPWLSVWF</sequence>
<dbReference type="InterPro" id="IPR022902">
    <property type="entry name" value="NAcTrfase_Eis"/>
</dbReference>
<dbReference type="RefSeq" id="WP_343925129.1">
    <property type="nucleotide sequence ID" value="NZ_BAAAKW010000030.1"/>
</dbReference>
<dbReference type="InterPro" id="IPR025559">
    <property type="entry name" value="Eis_dom"/>
</dbReference>
<dbReference type="Gene3D" id="3.40.630.30">
    <property type="match status" value="2"/>
</dbReference>
<proteinExistence type="inferred from homology"/>
<protein>
    <submittedName>
        <fullName evidence="6">GNAT family N-acetyltransferase</fullName>
    </submittedName>
</protein>
<evidence type="ECO:0000259" key="5">
    <source>
        <dbReference type="PROSITE" id="PS51186"/>
    </source>
</evidence>
<feature type="binding site" evidence="4">
    <location>
        <begin position="110"/>
        <end position="112"/>
    </location>
    <ligand>
        <name>acetyl-CoA</name>
        <dbReference type="ChEBI" id="CHEBI:57288"/>
    </ligand>
</feature>
<dbReference type="Proteomes" id="UP001500943">
    <property type="component" value="Unassembled WGS sequence"/>
</dbReference>
<dbReference type="CDD" id="cd04301">
    <property type="entry name" value="NAT_SF"/>
    <property type="match status" value="1"/>
</dbReference>
<feature type="binding site" evidence="4">
    <location>
        <begin position="146"/>
        <end position="147"/>
    </location>
    <ligand>
        <name>acetyl-CoA</name>
        <dbReference type="ChEBI" id="CHEBI:57288"/>
    </ligand>
</feature>
<dbReference type="Gene3D" id="3.30.1050.10">
    <property type="entry name" value="SCP2 sterol-binding domain"/>
    <property type="match status" value="1"/>
</dbReference>
<dbReference type="InterPro" id="IPR016181">
    <property type="entry name" value="Acyl_CoA_acyltransferase"/>
</dbReference>
<comment type="similarity">
    <text evidence="1 4">Belongs to the acetyltransferase Eis family.</text>
</comment>
<dbReference type="NCBIfam" id="NF002367">
    <property type="entry name" value="PRK01346.1-4"/>
    <property type="match status" value="1"/>
</dbReference>
<feature type="active site" description="Proton donor" evidence="4">
    <location>
        <position position="151"/>
    </location>
</feature>
<dbReference type="SUPFAM" id="SSF55729">
    <property type="entry name" value="Acyl-CoA N-acyltransferases (Nat)"/>
    <property type="match status" value="1"/>
</dbReference>
<evidence type="ECO:0000313" key="6">
    <source>
        <dbReference type="EMBL" id="GAA1218941.1"/>
    </source>
</evidence>